<keyword evidence="2" id="KW-1185">Reference proteome</keyword>
<proteinExistence type="predicted"/>
<sequence length="81" mass="9046">MLSWFIKNHRVVVINDGALGHDPRGERKRSTRLRKRRPWAVYYSPETTDVDSSSTSEEGSEDVGSATKSKAGEGDNKHDGE</sequence>
<evidence type="ECO:0000313" key="1">
    <source>
        <dbReference type="EMBL" id="KAL3959205.1"/>
    </source>
</evidence>
<dbReference type="Proteomes" id="UP001638806">
    <property type="component" value="Unassembled WGS sequence"/>
</dbReference>
<organism evidence="1 2">
    <name type="scientific">Purpureocillium lilacinum</name>
    <name type="common">Paecilomyces lilacinus</name>
    <dbReference type="NCBI Taxonomy" id="33203"/>
    <lineage>
        <taxon>Eukaryota</taxon>
        <taxon>Fungi</taxon>
        <taxon>Dikarya</taxon>
        <taxon>Ascomycota</taxon>
        <taxon>Pezizomycotina</taxon>
        <taxon>Sordariomycetes</taxon>
        <taxon>Hypocreomycetidae</taxon>
        <taxon>Hypocreales</taxon>
        <taxon>Ophiocordycipitaceae</taxon>
        <taxon>Purpureocillium</taxon>
    </lineage>
</organism>
<gene>
    <name evidence="1" type="ORF">ACCO45_007367</name>
</gene>
<comment type="caution">
    <text evidence="1">The sequence shown here is derived from an EMBL/GenBank/DDBJ whole genome shotgun (WGS) entry which is preliminary data.</text>
</comment>
<evidence type="ECO:0000313" key="2">
    <source>
        <dbReference type="Proteomes" id="UP001638806"/>
    </source>
</evidence>
<accession>A0ACC4DS67</accession>
<reference evidence="1" key="1">
    <citation type="submission" date="2024-12" db="EMBL/GenBank/DDBJ databases">
        <title>Comparative genomics and development of molecular markers within Purpureocillium lilacinum and among Purpureocillium species.</title>
        <authorList>
            <person name="Yeh Z.-Y."/>
            <person name="Ni N.-T."/>
            <person name="Lo P.-H."/>
            <person name="Mushyakhwo K."/>
            <person name="Lin C.-F."/>
            <person name="Nai Y.-S."/>
        </authorList>
    </citation>
    <scope>NUCLEOTIDE SEQUENCE</scope>
    <source>
        <strain evidence="1">NCHU-NPUST-175</strain>
    </source>
</reference>
<dbReference type="EMBL" id="JBGNUJ010000006">
    <property type="protein sequence ID" value="KAL3959205.1"/>
    <property type="molecule type" value="Genomic_DNA"/>
</dbReference>
<protein>
    <submittedName>
        <fullName evidence="1">Uncharacterized protein</fullName>
    </submittedName>
</protein>
<name>A0ACC4DS67_PURLI</name>